<dbReference type="Pfam" id="PF12323">
    <property type="entry name" value="HTH_OrfB_IS605"/>
    <property type="match status" value="1"/>
</dbReference>
<accession>A0A6N3X267</accession>
<reference evidence="2 3" key="1">
    <citation type="submission" date="2015-01" db="EMBL/GenBank/DDBJ databases">
        <title>Lifestyle Evolution in Cyanobacterial Symbionts of Sponges.</title>
        <authorList>
            <person name="Burgsdorf I."/>
            <person name="Slaby B.M."/>
            <person name="Handley K.M."/>
            <person name="Haber M."/>
            <person name="Blom J."/>
            <person name="Marshall C.W."/>
            <person name="Gilbert J.A."/>
            <person name="Hentschel U."/>
            <person name="Steindler L."/>
        </authorList>
    </citation>
    <scope>NUCLEOTIDE SEQUENCE [LARGE SCALE GENOMIC DNA]</scope>
    <source>
        <strain evidence="2">142</strain>
    </source>
</reference>
<dbReference type="EMBL" id="JXUO01000303">
    <property type="protein sequence ID" value="KKZ10862.1"/>
    <property type="molecule type" value="Genomic_DNA"/>
</dbReference>
<organism evidence="2 3">
    <name type="scientific">Candidatus Synechococcus spongiarum 142</name>
    <dbReference type="NCBI Taxonomy" id="1608213"/>
    <lineage>
        <taxon>Bacteria</taxon>
        <taxon>Bacillati</taxon>
        <taxon>Cyanobacteriota</taxon>
        <taxon>Cyanophyceae</taxon>
        <taxon>Synechococcales</taxon>
        <taxon>Synechococcaceae</taxon>
        <taxon>Synechococcus</taxon>
    </lineage>
</organism>
<evidence type="ECO:0000313" key="2">
    <source>
        <dbReference type="EMBL" id="KKZ10862.1"/>
    </source>
</evidence>
<dbReference type="InterPro" id="IPR021027">
    <property type="entry name" value="Transposase_put_HTH"/>
</dbReference>
<comment type="caution">
    <text evidence="2">The sequence shown here is derived from an EMBL/GenBank/DDBJ whole genome shotgun (WGS) entry which is preliminary data.</text>
</comment>
<dbReference type="Proteomes" id="UP000035054">
    <property type="component" value="Unassembled WGS sequence"/>
</dbReference>
<evidence type="ECO:0000313" key="3">
    <source>
        <dbReference type="Proteomes" id="UP000035054"/>
    </source>
</evidence>
<sequence length="85" mass="9556">MIEFASGSSKTTTNINLHIVVNQTCYRNIRYRLLPGATSKARRLFGLAGACRFVWNHFLAQNQEAYKLHQEDCQAQACGELLLPG</sequence>
<feature type="domain" description="Transposase putative helix-turn-helix" evidence="1">
    <location>
        <begin position="27"/>
        <end position="69"/>
    </location>
</feature>
<evidence type="ECO:0000259" key="1">
    <source>
        <dbReference type="Pfam" id="PF12323"/>
    </source>
</evidence>
<proteinExistence type="predicted"/>
<protein>
    <recommendedName>
        <fullName evidence="1">Transposase putative helix-turn-helix domain-containing protein</fullName>
    </recommendedName>
</protein>
<gene>
    <name evidence="2" type="ORF">TH68_09665</name>
</gene>
<dbReference type="AlphaFoldDB" id="A0A6N3X267"/>
<name>A0A6N3X267_9SYNE</name>